<feature type="chain" id="PRO_5038643447" description="Lipoprotein" evidence="1">
    <location>
        <begin position="22"/>
        <end position="183"/>
    </location>
</feature>
<evidence type="ECO:0000256" key="1">
    <source>
        <dbReference type="SAM" id="SignalP"/>
    </source>
</evidence>
<dbReference type="Proteomes" id="UP000501058">
    <property type="component" value="Chromosome"/>
</dbReference>
<evidence type="ECO:0000313" key="3">
    <source>
        <dbReference type="Proteomes" id="UP000501058"/>
    </source>
</evidence>
<sequence length="183" mass="19137">MVNKNTLGRALLALALAPVMAACTAAPASSPSASVAPTPTQTAPTLSPAEQDLANAKQAVTNLWSVVDRLTNDPQASLQDLDTVASGEALEFFRKNLTGYRLEQLTGSGSSVVELQSAQPSGNNSQGVPTWTVTACVDTSDTKLVDPSGKNVTAPPYRFQHRSVVVERSGALRVDQDEVLGTC</sequence>
<gene>
    <name evidence="2" type="ORF">G7070_07600</name>
</gene>
<feature type="signal peptide" evidence="1">
    <location>
        <begin position="1"/>
        <end position="21"/>
    </location>
</feature>
<dbReference type="KEGG" id="prv:G7070_07600"/>
<dbReference type="AlphaFoldDB" id="A0A6G7Y618"/>
<evidence type="ECO:0008006" key="4">
    <source>
        <dbReference type="Google" id="ProtNLM"/>
    </source>
</evidence>
<keyword evidence="3" id="KW-1185">Reference proteome</keyword>
<dbReference type="RefSeq" id="WP_166233239.1">
    <property type="nucleotide sequence ID" value="NZ_CP049865.1"/>
</dbReference>
<name>A0A6G7Y618_9ACTN</name>
<reference evidence="2 3" key="1">
    <citation type="submission" date="2020-03" db="EMBL/GenBank/DDBJ databases">
        <title>Propioniciclava sp. nov., isolated from Hydrophilus acuminatus.</title>
        <authorList>
            <person name="Hyun D.-W."/>
            <person name="Bae J.-W."/>
        </authorList>
    </citation>
    <scope>NUCLEOTIDE SEQUENCE [LARGE SCALE GENOMIC DNA]</scope>
    <source>
        <strain evidence="2 3">HDW11</strain>
    </source>
</reference>
<evidence type="ECO:0000313" key="2">
    <source>
        <dbReference type="EMBL" id="QIK72159.1"/>
    </source>
</evidence>
<proteinExistence type="predicted"/>
<dbReference type="PROSITE" id="PS51257">
    <property type="entry name" value="PROKAR_LIPOPROTEIN"/>
    <property type="match status" value="1"/>
</dbReference>
<dbReference type="EMBL" id="CP049865">
    <property type="protein sequence ID" value="QIK72159.1"/>
    <property type="molecule type" value="Genomic_DNA"/>
</dbReference>
<accession>A0A6G7Y618</accession>
<protein>
    <recommendedName>
        <fullName evidence="4">Lipoprotein</fullName>
    </recommendedName>
</protein>
<organism evidence="2 3">
    <name type="scientific">Propioniciclava coleopterorum</name>
    <dbReference type="NCBI Taxonomy" id="2714937"/>
    <lineage>
        <taxon>Bacteria</taxon>
        <taxon>Bacillati</taxon>
        <taxon>Actinomycetota</taxon>
        <taxon>Actinomycetes</taxon>
        <taxon>Propionibacteriales</taxon>
        <taxon>Propionibacteriaceae</taxon>
        <taxon>Propioniciclava</taxon>
    </lineage>
</organism>
<keyword evidence="1" id="KW-0732">Signal</keyword>